<dbReference type="InterPro" id="IPR013088">
    <property type="entry name" value="Znf_NHR/GATA"/>
</dbReference>
<dbReference type="GO" id="GO:0008270">
    <property type="term" value="F:zinc ion binding"/>
    <property type="evidence" value="ECO:0007669"/>
    <property type="project" value="UniProtKB-KW"/>
</dbReference>
<feature type="compositionally biased region" description="Polar residues" evidence="7">
    <location>
        <begin position="307"/>
        <end position="316"/>
    </location>
</feature>
<dbReference type="CDD" id="cd00202">
    <property type="entry name" value="ZnF_GATA"/>
    <property type="match status" value="2"/>
</dbReference>
<keyword evidence="4" id="KW-0862">Zinc</keyword>
<evidence type="ECO:0000256" key="5">
    <source>
        <dbReference type="ARBA" id="ARBA00023242"/>
    </source>
</evidence>
<dbReference type="InParanoid" id="A0A168L1N8"/>
<evidence type="ECO:0000256" key="1">
    <source>
        <dbReference type="ARBA" id="ARBA00004123"/>
    </source>
</evidence>
<dbReference type="GO" id="GO:0045165">
    <property type="term" value="P:cell fate commitment"/>
    <property type="evidence" value="ECO:0007669"/>
    <property type="project" value="TreeGrafter"/>
</dbReference>
<keyword evidence="10" id="KW-1185">Reference proteome</keyword>
<dbReference type="STRING" id="4829.A0A168L1N8"/>
<feature type="region of interest" description="Disordered" evidence="7">
    <location>
        <begin position="372"/>
        <end position="413"/>
    </location>
</feature>
<dbReference type="Gene3D" id="3.30.50.10">
    <property type="entry name" value="Erythroid Transcription Factor GATA-1, subunit A"/>
    <property type="match status" value="2"/>
</dbReference>
<dbReference type="PRINTS" id="PR00619">
    <property type="entry name" value="GATAZNFINGER"/>
</dbReference>
<reference evidence="9" key="1">
    <citation type="submission" date="2016-04" db="EMBL/GenBank/DDBJ databases">
        <authorList>
            <person name="Evans L.H."/>
            <person name="Alamgir A."/>
            <person name="Owens N."/>
            <person name="Weber N.D."/>
            <person name="Virtaneva K."/>
            <person name="Barbian K."/>
            <person name="Babar A."/>
            <person name="Rosenke K."/>
        </authorList>
    </citation>
    <scope>NUCLEOTIDE SEQUENCE [LARGE SCALE GENOMIC DNA]</scope>
    <source>
        <strain evidence="9">CBS 101.48</strain>
    </source>
</reference>
<feature type="compositionally biased region" description="Low complexity" evidence="7">
    <location>
        <begin position="58"/>
        <end position="69"/>
    </location>
</feature>
<feature type="compositionally biased region" description="Low complexity" evidence="7">
    <location>
        <begin position="27"/>
        <end position="39"/>
    </location>
</feature>
<evidence type="ECO:0000256" key="2">
    <source>
        <dbReference type="ARBA" id="ARBA00022723"/>
    </source>
</evidence>
<protein>
    <recommendedName>
        <fullName evidence="8">GATA-type domain-containing protein</fullName>
    </recommendedName>
</protein>
<dbReference type="GO" id="GO:0000978">
    <property type="term" value="F:RNA polymerase II cis-regulatory region sequence-specific DNA binding"/>
    <property type="evidence" value="ECO:0007669"/>
    <property type="project" value="TreeGrafter"/>
</dbReference>
<evidence type="ECO:0000256" key="6">
    <source>
        <dbReference type="PROSITE-ProRule" id="PRU00094"/>
    </source>
</evidence>
<dbReference type="Proteomes" id="UP000078561">
    <property type="component" value="Unassembled WGS sequence"/>
</dbReference>
<dbReference type="PANTHER" id="PTHR10071:SF281">
    <property type="entry name" value="BOX A-BINDING FACTOR-RELATED"/>
    <property type="match status" value="1"/>
</dbReference>
<feature type="domain" description="GATA-type" evidence="8">
    <location>
        <begin position="189"/>
        <end position="244"/>
    </location>
</feature>
<dbReference type="Pfam" id="PF00320">
    <property type="entry name" value="GATA"/>
    <property type="match status" value="2"/>
</dbReference>
<name>A0A168L1N8_ABSGL</name>
<evidence type="ECO:0000256" key="7">
    <source>
        <dbReference type="SAM" id="MobiDB-lite"/>
    </source>
</evidence>
<feature type="region of interest" description="Disordered" evidence="7">
    <location>
        <begin position="235"/>
        <end position="320"/>
    </location>
</feature>
<dbReference type="GO" id="GO:0000122">
    <property type="term" value="P:negative regulation of transcription by RNA polymerase II"/>
    <property type="evidence" value="ECO:0007669"/>
    <property type="project" value="TreeGrafter"/>
</dbReference>
<dbReference type="PROSITE" id="PS00344">
    <property type="entry name" value="GATA_ZN_FINGER_1"/>
    <property type="match status" value="1"/>
</dbReference>
<keyword evidence="2" id="KW-0479">Metal-binding</keyword>
<organism evidence="9">
    <name type="scientific">Absidia glauca</name>
    <name type="common">Pin mould</name>
    <dbReference type="NCBI Taxonomy" id="4829"/>
    <lineage>
        <taxon>Eukaryota</taxon>
        <taxon>Fungi</taxon>
        <taxon>Fungi incertae sedis</taxon>
        <taxon>Mucoromycota</taxon>
        <taxon>Mucoromycotina</taxon>
        <taxon>Mucoromycetes</taxon>
        <taxon>Mucorales</taxon>
        <taxon>Cunninghamellaceae</taxon>
        <taxon>Absidia</taxon>
    </lineage>
</organism>
<keyword evidence="3 6" id="KW-0863">Zinc-finger</keyword>
<feature type="region of interest" description="Disordered" evidence="7">
    <location>
        <begin position="27"/>
        <end position="69"/>
    </location>
</feature>
<dbReference type="PANTHER" id="PTHR10071">
    <property type="entry name" value="TRANSCRIPTION FACTOR GATA FAMILY MEMBER"/>
    <property type="match status" value="1"/>
</dbReference>
<evidence type="ECO:0000313" key="9">
    <source>
        <dbReference type="EMBL" id="SAL95867.1"/>
    </source>
</evidence>
<dbReference type="SMART" id="SM00401">
    <property type="entry name" value="ZnF_GATA"/>
    <property type="match status" value="2"/>
</dbReference>
<feature type="compositionally biased region" description="Polar residues" evidence="7">
    <location>
        <begin position="46"/>
        <end position="57"/>
    </location>
</feature>
<dbReference type="GO" id="GO:0000981">
    <property type="term" value="F:DNA-binding transcription factor activity, RNA polymerase II-specific"/>
    <property type="evidence" value="ECO:0007669"/>
    <property type="project" value="TreeGrafter"/>
</dbReference>
<dbReference type="PROSITE" id="PS50114">
    <property type="entry name" value="GATA_ZN_FINGER_2"/>
    <property type="match status" value="2"/>
</dbReference>
<dbReference type="InterPro" id="IPR039355">
    <property type="entry name" value="Transcription_factor_GATA"/>
</dbReference>
<proteinExistence type="predicted"/>
<evidence type="ECO:0000256" key="3">
    <source>
        <dbReference type="ARBA" id="ARBA00022771"/>
    </source>
</evidence>
<keyword evidence="5" id="KW-0539">Nucleus</keyword>
<dbReference type="InterPro" id="IPR000679">
    <property type="entry name" value="Znf_GATA"/>
</dbReference>
<dbReference type="OrthoDB" id="515401at2759"/>
<gene>
    <name evidence="9" type="primary">ABSGL_01208.1 scaffold 1223</name>
</gene>
<dbReference type="GO" id="GO:0005634">
    <property type="term" value="C:nucleus"/>
    <property type="evidence" value="ECO:0007669"/>
    <property type="project" value="UniProtKB-SubCell"/>
</dbReference>
<sequence length="467" mass="52567">MAKAEDHYNQPTTECLFTKDAFSQLLQQTPLSSPSPSSSDGKVFSNFPSPTTSNDSCPEQQQQQSQPQFHPQAFLSQQPYFDPSALQGLPVSVLQALYYGTGAANGNNNNNNIMLSSTNEGSTSSALENFDQFVQFDDDGQLHHPFHQPPPQQHYEQQQQQQQQQQLEKPSSGSSSFITKTSMTATQQRSRQIECFNCHVTSTPLWRRTPDRTHFLCNACGLYYKQYNNHRPLHVRQKQQPQKQKSAPDSSSTDPEGDATPISSPKKQHKRKSTDDSSTMPVIVNPPSHASFAIPTDDPVTPEDHPQYTTPASPSSMDACEPAHECVNCQQTTTPLWRKNERGEFVCNACGLYAKLHHRDRPPTLKRAKLQKRRKLNAAITDQPSSPPSPQNAPQNALLPPPLPSNDTLQQQPKEWNDFDDTRFKSLLNRMNRQQMYGFLGMLERRCAILRSILYTEDLNTTVPMNG</sequence>
<dbReference type="SUPFAM" id="SSF57716">
    <property type="entry name" value="Glucocorticoid receptor-like (DNA-binding domain)"/>
    <property type="match status" value="2"/>
</dbReference>
<dbReference type="EMBL" id="LT550481">
    <property type="protein sequence ID" value="SAL95867.1"/>
    <property type="molecule type" value="Genomic_DNA"/>
</dbReference>
<comment type="subcellular location">
    <subcellularLocation>
        <location evidence="1">Nucleus</location>
    </subcellularLocation>
</comment>
<feature type="compositionally biased region" description="Low complexity" evidence="7">
    <location>
        <begin position="153"/>
        <end position="176"/>
    </location>
</feature>
<evidence type="ECO:0000313" key="10">
    <source>
        <dbReference type="Proteomes" id="UP000078561"/>
    </source>
</evidence>
<feature type="region of interest" description="Disordered" evidence="7">
    <location>
        <begin position="139"/>
        <end position="184"/>
    </location>
</feature>
<dbReference type="AlphaFoldDB" id="A0A168L1N8"/>
<evidence type="ECO:0000259" key="8">
    <source>
        <dbReference type="PROSITE" id="PS50114"/>
    </source>
</evidence>
<accession>A0A168L1N8</accession>
<dbReference type="GO" id="GO:0045944">
    <property type="term" value="P:positive regulation of transcription by RNA polymerase II"/>
    <property type="evidence" value="ECO:0007669"/>
    <property type="project" value="TreeGrafter"/>
</dbReference>
<feature type="domain" description="GATA-type" evidence="8">
    <location>
        <begin position="320"/>
        <end position="373"/>
    </location>
</feature>
<evidence type="ECO:0000256" key="4">
    <source>
        <dbReference type="ARBA" id="ARBA00022833"/>
    </source>
</evidence>